<dbReference type="InterPro" id="IPR051131">
    <property type="entry name" value="NEK_Ser/Thr_kinase_NIMA"/>
</dbReference>
<keyword evidence="7" id="KW-0378">Hydrolase</keyword>
<dbReference type="PROSITE" id="PS00108">
    <property type="entry name" value="PROTEIN_KINASE_ST"/>
    <property type="match status" value="1"/>
</dbReference>
<dbReference type="PANTHER" id="PTHR44899:SF3">
    <property type="entry name" value="SERINE_THREONINE-PROTEIN KINASE NEK1"/>
    <property type="match status" value="1"/>
</dbReference>
<evidence type="ECO:0000256" key="5">
    <source>
        <dbReference type="ARBA" id="ARBA00022741"/>
    </source>
</evidence>
<evidence type="ECO:0000256" key="2">
    <source>
        <dbReference type="ARBA" id="ARBA00022527"/>
    </source>
</evidence>
<dbReference type="GO" id="GO:0005524">
    <property type="term" value="F:ATP binding"/>
    <property type="evidence" value="ECO:0007669"/>
    <property type="project" value="UniProtKB-UniRule"/>
</dbReference>
<dbReference type="Gene3D" id="2.60.40.180">
    <property type="entry name" value="Transthyretin/hydroxyisourate hydrolase domain"/>
    <property type="match status" value="1"/>
</dbReference>
<dbReference type="Pfam" id="PF00576">
    <property type="entry name" value="Transthyretin"/>
    <property type="match status" value="1"/>
</dbReference>
<keyword evidence="2 12" id="KW-0723">Serine/threonine-protein kinase</keyword>
<evidence type="ECO:0000256" key="10">
    <source>
        <dbReference type="ARBA" id="ARBA00048679"/>
    </source>
</evidence>
<dbReference type="PROSITE" id="PS50011">
    <property type="entry name" value="PROTEIN_KINASE_DOM"/>
    <property type="match status" value="1"/>
</dbReference>
<dbReference type="AlphaFoldDB" id="A0AA36MVH1"/>
<dbReference type="CDD" id="cd05822">
    <property type="entry name" value="TLP_HIUase"/>
    <property type="match status" value="1"/>
</dbReference>
<keyword evidence="5 11" id="KW-0547">Nucleotide-binding</keyword>
<gene>
    <name evidence="14" type="ORF">EVOR1521_LOCUS13716</name>
</gene>
<dbReference type="Gene3D" id="1.10.510.10">
    <property type="entry name" value="Transferase(Phosphotransferase) domain 1"/>
    <property type="match status" value="1"/>
</dbReference>
<dbReference type="InterPro" id="IPR014306">
    <property type="entry name" value="Hydroxyisourate_hydrolase"/>
</dbReference>
<dbReference type="PROSITE" id="PS00107">
    <property type="entry name" value="PROTEIN_KINASE_ATP"/>
    <property type="match status" value="1"/>
</dbReference>
<dbReference type="InterPro" id="IPR011009">
    <property type="entry name" value="Kinase-like_dom_sf"/>
</dbReference>
<dbReference type="InterPro" id="IPR036817">
    <property type="entry name" value="Transthyretin/HIU_hydrolase_sf"/>
</dbReference>
<comment type="catalytic activity">
    <reaction evidence="10">
        <text>L-seryl-[protein] + ATP = O-phospho-L-seryl-[protein] + ADP + H(+)</text>
        <dbReference type="Rhea" id="RHEA:17989"/>
        <dbReference type="Rhea" id="RHEA-COMP:9863"/>
        <dbReference type="Rhea" id="RHEA-COMP:11604"/>
        <dbReference type="ChEBI" id="CHEBI:15378"/>
        <dbReference type="ChEBI" id="CHEBI:29999"/>
        <dbReference type="ChEBI" id="CHEBI:30616"/>
        <dbReference type="ChEBI" id="CHEBI:83421"/>
        <dbReference type="ChEBI" id="CHEBI:456216"/>
        <dbReference type="EC" id="2.7.11.1"/>
    </reaction>
</comment>
<dbReference type="InterPro" id="IPR000719">
    <property type="entry name" value="Prot_kinase_dom"/>
</dbReference>
<evidence type="ECO:0000256" key="4">
    <source>
        <dbReference type="ARBA" id="ARBA00022679"/>
    </source>
</evidence>
<accession>A0AA36MVH1</accession>
<evidence type="ECO:0000313" key="14">
    <source>
        <dbReference type="EMBL" id="CAJ1387698.1"/>
    </source>
</evidence>
<dbReference type="NCBIfam" id="TIGR02962">
    <property type="entry name" value="hdxy_isourate"/>
    <property type="match status" value="1"/>
</dbReference>
<proteinExistence type="inferred from homology"/>
<dbReference type="SUPFAM" id="SSF56112">
    <property type="entry name" value="Protein kinase-like (PK-like)"/>
    <property type="match status" value="1"/>
</dbReference>
<dbReference type="Pfam" id="PF00069">
    <property type="entry name" value="Pkinase"/>
    <property type="match status" value="1"/>
</dbReference>
<keyword evidence="15" id="KW-1185">Reference proteome</keyword>
<dbReference type="InterPro" id="IPR023416">
    <property type="entry name" value="Transthyretin/HIU_hydrolase_d"/>
</dbReference>
<comment type="similarity">
    <text evidence="12">Belongs to the protein kinase superfamily.</text>
</comment>
<name>A0AA36MVH1_9DINO</name>
<keyword evidence="8 11" id="KW-0067">ATP-binding</keyword>
<keyword evidence="4" id="KW-0808">Transferase</keyword>
<evidence type="ECO:0000256" key="8">
    <source>
        <dbReference type="ARBA" id="ARBA00022840"/>
    </source>
</evidence>
<dbReference type="SUPFAM" id="SSF49472">
    <property type="entry name" value="Transthyretin (synonym: prealbumin)"/>
    <property type="match status" value="1"/>
</dbReference>
<evidence type="ECO:0000256" key="7">
    <source>
        <dbReference type="ARBA" id="ARBA00022801"/>
    </source>
</evidence>
<evidence type="ECO:0000256" key="3">
    <source>
        <dbReference type="ARBA" id="ARBA00022631"/>
    </source>
</evidence>
<feature type="binding site" evidence="11">
    <location>
        <position position="34"/>
    </location>
    <ligand>
        <name>ATP</name>
        <dbReference type="ChEBI" id="CHEBI:30616"/>
    </ligand>
</feature>
<dbReference type="GO" id="GO:0033971">
    <property type="term" value="F:hydroxyisourate hydrolase activity"/>
    <property type="evidence" value="ECO:0007669"/>
    <property type="project" value="UniProtKB-EC"/>
</dbReference>
<evidence type="ECO:0000259" key="13">
    <source>
        <dbReference type="PROSITE" id="PS50011"/>
    </source>
</evidence>
<evidence type="ECO:0000256" key="11">
    <source>
        <dbReference type="PROSITE-ProRule" id="PRU10141"/>
    </source>
</evidence>
<sequence>MDDFEEVRPLGRGAFGEVLLMKQTSTGLFCAVKKLGRATLTAGEEAEHLAEVKALQALQHPCILRYYGSIQSQDSLSLVMEFADSGDLQQLVKQQADSDRLYEVAALLSIFAQLVVAVAHVHAHRVLHRDLKPSNVMVTRGLSCSGLLSVPKVLAISSGRLKLGDFGVAKVLAGTTVMDNMTCVGSPTYMAPEIVSGEPYGAPCDVWSLGVILYELASFKRPFEGRSLGELVMRISSGQFQDIGTHLLEKPSPWDATGQRPLARIDQRARASLDLQCPFLLCFKGRASKKTSGGPTGLPPGLAPDRAMDPAITTHVLNTASGSAAAKVAVRLSRKTGVAPSGDFLWEPVQEGVTDEKGRLGLLEGLKVQRGEVYELIFDVAGYFADQGVECFYPSVKVAFVIQEGHHHVPLLIAPFAYSTYRGC</sequence>
<reference evidence="14" key="1">
    <citation type="submission" date="2023-08" db="EMBL/GenBank/DDBJ databases">
        <authorList>
            <person name="Chen Y."/>
            <person name="Shah S."/>
            <person name="Dougan E. K."/>
            <person name="Thang M."/>
            <person name="Chan C."/>
        </authorList>
    </citation>
    <scope>NUCLEOTIDE SEQUENCE</scope>
</reference>
<evidence type="ECO:0000256" key="1">
    <source>
        <dbReference type="ARBA" id="ARBA00001043"/>
    </source>
</evidence>
<keyword evidence="6" id="KW-0418">Kinase</keyword>
<comment type="catalytic activity">
    <reaction evidence="1">
        <text>5-hydroxyisourate + H2O = 5-hydroxy-2-oxo-4-ureido-2,5-dihydro-1H-imidazole-5-carboxylate + H(+)</text>
        <dbReference type="Rhea" id="RHEA:23736"/>
        <dbReference type="ChEBI" id="CHEBI:15377"/>
        <dbReference type="ChEBI" id="CHEBI:15378"/>
        <dbReference type="ChEBI" id="CHEBI:18072"/>
        <dbReference type="ChEBI" id="CHEBI:58639"/>
        <dbReference type="EC" id="3.5.2.17"/>
    </reaction>
</comment>
<dbReference type="EMBL" id="CAUJNA010001557">
    <property type="protein sequence ID" value="CAJ1387698.1"/>
    <property type="molecule type" value="Genomic_DNA"/>
</dbReference>
<keyword evidence="3" id="KW-0659">Purine metabolism</keyword>
<dbReference type="GO" id="GO:0006144">
    <property type="term" value="P:purine nucleobase metabolic process"/>
    <property type="evidence" value="ECO:0007669"/>
    <property type="project" value="UniProtKB-KW"/>
</dbReference>
<comment type="caution">
    <text evidence="14">The sequence shown here is derived from an EMBL/GenBank/DDBJ whole genome shotgun (WGS) entry which is preliminary data.</text>
</comment>
<protein>
    <recommendedName>
        <fullName evidence="13">Protein kinase domain-containing protein</fullName>
    </recommendedName>
</protein>
<dbReference type="InterPro" id="IPR017441">
    <property type="entry name" value="Protein_kinase_ATP_BS"/>
</dbReference>
<dbReference type="GO" id="GO:0004674">
    <property type="term" value="F:protein serine/threonine kinase activity"/>
    <property type="evidence" value="ECO:0007669"/>
    <property type="project" value="UniProtKB-KW"/>
</dbReference>
<evidence type="ECO:0000313" key="15">
    <source>
        <dbReference type="Proteomes" id="UP001178507"/>
    </source>
</evidence>
<dbReference type="SMART" id="SM00220">
    <property type="entry name" value="S_TKc"/>
    <property type="match status" value="1"/>
</dbReference>
<organism evidence="14 15">
    <name type="scientific">Effrenium voratum</name>
    <dbReference type="NCBI Taxonomy" id="2562239"/>
    <lineage>
        <taxon>Eukaryota</taxon>
        <taxon>Sar</taxon>
        <taxon>Alveolata</taxon>
        <taxon>Dinophyceae</taxon>
        <taxon>Suessiales</taxon>
        <taxon>Symbiodiniaceae</taxon>
        <taxon>Effrenium</taxon>
    </lineage>
</organism>
<dbReference type="InterPro" id="IPR008271">
    <property type="entry name" value="Ser/Thr_kinase_AS"/>
</dbReference>
<evidence type="ECO:0000256" key="12">
    <source>
        <dbReference type="RuleBase" id="RU000304"/>
    </source>
</evidence>
<comment type="catalytic activity">
    <reaction evidence="9">
        <text>L-threonyl-[protein] + ATP = O-phospho-L-threonyl-[protein] + ADP + H(+)</text>
        <dbReference type="Rhea" id="RHEA:46608"/>
        <dbReference type="Rhea" id="RHEA-COMP:11060"/>
        <dbReference type="Rhea" id="RHEA-COMP:11605"/>
        <dbReference type="ChEBI" id="CHEBI:15378"/>
        <dbReference type="ChEBI" id="CHEBI:30013"/>
        <dbReference type="ChEBI" id="CHEBI:30616"/>
        <dbReference type="ChEBI" id="CHEBI:61977"/>
        <dbReference type="ChEBI" id="CHEBI:456216"/>
        <dbReference type="EC" id="2.7.11.1"/>
    </reaction>
</comment>
<evidence type="ECO:0000256" key="6">
    <source>
        <dbReference type="ARBA" id="ARBA00022777"/>
    </source>
</evidence>
<dbReference type="PANTHER" id="PTHR44899">
    <property type="entry name" value="CAMK FAMILY PROTEIN KINASE"/>
    <property type="match status" value="1"/>
</dbReference>
<feature type="domain" description="Protein kinase" evidence="13">
    <location>
        <begin position="4"/>
        <end position="280"/>
    </location>
</feature>
<dbReference type="Proteomes" id="UP001178507">
    <property type="component" value="Unassembled WGS sequence"/>
</dbReference>
<evidence type="ECO:0000256" key="9">
    <source>
        <dbReference type="ARBA" id="ARBA00047899"/>
    </source>
</evidence>